<keyword evidence="3" id="KW-1185">Reference proteome</keyword>
<dbReference type="EC" id="3.1.4.46" evidence="2"/>
<feature type="domain" description="GP-PDE" evidence="1">
    <location>
        <begin position="9"/>
        <end position="243"/>
    </location>
</feature>
<dbReference type="Pfam" id="PF03009">
    <property type="entry name" value="GDPD"/>
    <property type="match status" value="1"/>
</dbReference>
<evidence type="ECO:0000313" key="3">
    <source>
        <dbReference type="Proteomes" id="UP001224359"/>
    </source>
</evidence>
<dbReference type="GO" id="GO:0008889">
    <property type="term" value="F:glycerophosphodiester phosphodiesterase activity"/>
    <property type="evidence" value="ECO:0007669"/>
    <property type="project" value="UniProtKB-EC"/>
</dbReference>
<proteinExistence type="predicted"/>
<dbReference type="EMBL" id="JAUSTQ010000002">
    <property type="protein sequence ID" value="MDQ0158552.1"/>
    <property type="molecule type" value="Genomic_DNA"/>
</dbReference>
<evidence type="ECO:0000259" key="1">
    <source>
        <dbReference type="PROSITE" id="PS51704"/>
    </source>
</evidence>
<dbReference type="CDD" id="cd08563">
    <property type="entry name" value="GDPD_TtGDE_like"/>
    <property type="match status" value="1"/>
</dbReference>
<dbReference type="Gene3D" id="3.20.20.190">
    <property type="entry name" value="Phosphatidylinositol (PI) phosphodiesterase"/>
    <property type="match status" value="1"/>
</dbReference>
<keyword evidence="2" id="KW-0378">Hydrolase</keyword>
<dbReference type="PANTHER" id="PTHR46211">
    <property type="entry name" value="GLYCEROPHOSPHORYL DIESTER PHOSPHODIESTERASE"/>
    <property type="match status" value="1"/>
</dbReference>
<reference evidence="2 3" key="1">
    <citation type="submission" date="2023-07" db="EMBL/GenBank/DDBJ databases">
        <title>Genomic Encyclopedia of Type Strains, Phase IV (KMG-IV): sequencing the most valuable type-strain genomes for metagenomic binning, comparative biology and taxonomic classification.</title>
        <authorList>
            <person name="Goeker M."/>
        </authorList>
    </citation>
    <scope>NUCLEOTIDE SEQUENCE [LARGE SCALE GENOMIC DNA]</scope>
    <source>
        <strain evidence="2 3">DSM 16460</strain>
    </source>
</reference>
<comment type="caution">
    <text evidence="2">The sequence shown here is derived from an EMBL/GenBank/DDBJ whole genome shotgun (WGS) entry which is preliminary data.</text>
</comment>
<organism evidence="2 3">
    <name type="scientific">Alkalibacillus salilacus</name>
    <dbReference type="NCBI Taxonomy" id="284582"/>
    <lineage>
        <taxon>Bacteria</taxon>
        <taxon>Bacillati</taxon>
        <taxon>Bacillota</taxon>
        <taxon>Bacilli</taxon>
        <taxon>Bacillales</taxon>
        <taxon>Bacillaceae</taxon>
        <taxon>Alkalibacillus</taxon>
    </lineage>
</organism>
<name>A0ABT9VC99_9BACI</name>
<protein>
    <submittedName>
        <fullName evidence="2">Glycerophosphoryl diester phosphodiesterase</fullName>
        <ecNumber evidence="2">3.1.4.46</ecNumber>
    </submittedName>
</protein>
<accession>A0ABT9VC99</accession>
<dbReference type="InterPro" id="IPR030395">
    <property type="entry name" value="GP_PDE_dom"/>
</dbReference>
<evidence type="ECO:0000313" key="2">
    <source>
        <dbReference type="EMBL" id="MDQ0158552.1"/>
    </source>
</evidence>
<gene>
    <name evidence="2" type="ORF">J2S77_000508</name>
</gene>
<dbReference type="SUPFAM" id="SSF51695">
    <property type="entry name" value="PLC-like phosphodiesterases"/>
    <property type="match status" value="1"/>
</dbReference>
<dbReference type="InterPro" id="IPR017946">
    <property type="entry name" value="PLC-like_Pdiesterase_TIM-brl"/>
</dbReference>
<dbReference type="PANTHER" id="PTHR46211:SF1">
    <property type="entry name" value="GLYCEROPHOSPHODIESTER PHOSPHODIESTERASE, CYTOPLASMIC"/>
    <property type="match status" value="1"/>
</dbReference>
<sequence>MKEVLAIHTKIFAHRGASRYAPENTMSAFQLAHKQGAGGIELDIHLSRDNEIVVIHDETLKRTTNHSGLVNHFTLQELQALDAGSWFHQDFSQAVIPSLEQVLNWVKTTDLHLNIELKTDTIPYHQIEDRVVELIEHFRLEDRTILSCFNPSTIHHLHSIQNHIELAWLRQKRTKNLAYQLGAIGADSVHIHQRLLGGPMTHEIQTKQIPFRVFTVNKAKQWKQCLNLHANGLITDIPDLMKE</sequence>
<dbReference type="Proteomes" id="UP001224359">
    <property type="component" value="Unassembled WGS sequence"/>
</dbReference>
<dbReference type="PROSITE" id="PS51704">
    <property type="entry name" value="GP_PDE"/>
    <property type="match status" value="1"/>
</dbReference>